<protein>
    <submittedName>
        <fullName evidence="1">Uncharacterized protein</fullName>
    </submittedName>
</protein>
<name>A0A409VQS1_PSICY</name>
<reference evidence="1 2" key="1">
    <citation type="journal article" date="2018" name="Evol. Lett.">
        <title>Horizontal gene cluster transfer increased hallucinogenic mushroom diversity.</title>
        <authorList>
            <person name="Reynolds H.T."/>
            <person name="Vijayakumar V."/>
            <person name="Gluck-Thaler E."/>
            <person name="Korotkin H.B."/>
            <person name="Matheny P.B."/>
            <person name="Slot J.C."/>
        </authorList>
    </citation>
    <scope>NUCLEOTIDE SEQUENCE [LARGE SCALE GENOMIC DNA]</scope>
    <source>
        <strain evidence="1 2">2631</strain>
    </source>
</reference>
<evidence type="ECO:0000313" key="2">
    <source>
        <dbReference type="Proteomes" id="UP000283269"/>
    </source>
</evidence>
<organism evidence="1 2">
    <name type="scientific">Psilocybe cyanescens</name>
    <dbReference type="NCBI Taxonomy" id="93625"/>
    <lineage>
        <taxon>Eukaryota</taxon>
        <taxon>Fungi</taxon>
        <taxon>Dikarya</taxon>
        <taxon>Basidiomycota</taxon>
        <taxon>Agaricomycotina</taxon>
        <taxon>Agaricomycetes</taxon>
        <taxon>Agaricomycetidae</taxon>
        <taxon>Agaricales</taxon>
        <taxon>Agaricineae</taxon>
        <taxon>Strophariaceae</taxon>
        <taxon>Psilocybe</taxon>
    </lineage>
</organism>
<accession>A0A409VQS1</accession>
<keyword evidence="2" id="KW-1185">Reference proteome</keyword>
<comment type="caution">
    <text evidence="1">The sequence shown here is derived from an EMBL/GenBank/DDBJ whole genome shotgun (WGS) entry which is preliminary data.</text>
</comment>
<dbReference type="Proteomes" id="UP000283269">
    <property type="component" value="Unassembled WGS sequence"/>
</dbReference>
<dbReference type="OrthoDB" id="2836053at2759"/>
<sequence>MHGKLLQLREELILTILEEAWQSPLSASERIHCMTSLRLVEIGWSRAFTLISFKDVHIPSLGYLEHYRDIVRKTNQDQKWAYNKFGYLPSGICRSITIEPQKDSALLFDAAARMANLDHDNLRTLVHINDQFLADDIFDTWTYRNLPKQVRSLELHFVGWAHMKLNRNLSASLSSVQRNIAWAIPDLRRLSIIGGDEEFLRHFLPAVVNQDLVILETDFPVELQNIDFKFGNHVSYTLPAKLEH</sequence>
<proteinExistence type="predicted"/>
<dbReference type="InParanoid" id="A0A409VQS1"/>
<gene>
    <name evidence="1" type="ORF">CVT25_005431</name>
</gene>
<dbReference type="AlphaFoldDB" id="A0A409VQS1"/>
<dbReference type="EMBL" id="NHYD01003954">
    <property type="protein sequence ID" value="PPQ68588.1"/>
    <property type="molecule type" value="Genomic_DNA"/>
</dbReference>
<evidence type="ECO:0000313" key="1">
    <source>
        <dbReference type="EMBL" id="PPQ68588.1"/>
    </source>
</evidence>